<feature type="transmembrane region" description="Helical" evidence="5">
    <location>
        <begin position="153"/>
        <end position="174"/>
    </location>
</feature>
<feature type="transmembrane region" description="Helical" evidence="5">
    <location>
        <begin position="92"/>
        <end position="113"/>
    </location>
</feature>
<gene>
    <name evidence="7" type="ORF">KCU98_g5281</name>
</gene>
<dbReference type="Proteomes" id="UP000729357">
    <property type="component" value="Unassembled WGS sequence"/>
</dbReference>
<feature type="transmembrane region" description="Helical" evidence="5">
    <location>
        <begin position="253"/>
        <end position="272"/>
    </location>
</feature>
<dbReference type="AlphaFoldDB" id="A0A9P8FVJ7"/>
<keyword evidence="4 5" id="KW-0472">Membrane</keyword>
<feature type="transmembrane region" description="Helical" evidence="5">
    <location>
        <begin position="541"/>
        <end position="560"/>
    </location>
</feature>
<reference evidence="7" key="2">
    <citation type="submission" date="2021-08" db="EMBL/GenBank/DDBJ databases">
        <authorList>
            <person name="Gostincar C."/>
            <person name="Sun X."/>
            <person name="Song Z."/>
            <person name="Gunde-Cimerman N."/>
        </authorList>
    </citation>
    <scope>NUCLEOTIDE SEQUENCE</scope>
    <source>
        <strain evidence="7">EXF-9298</strain>
    </source>
</reference>
<evidence type="ECO:0000256" key="1">
    <source>
        <dbReference type="ARBA" id="ARBA00004141"/>
    </source>
</evidence>
<evidence type="ECO:0000313" key="7">
    <source>
        <dbReference type="EMBL" id="KAG9984629.1"/>
    </source>
</evidence>
<feature type="transmembrane region" description="Helical" evidence="5">
    <location>
        <begin position="391"/>
        <end position="412"/>
    </location>
</feature>
<dbReference type="Gene3D" id="1.20.1250.20">
    <property type="entry name" value="MFS general substrate transporter like domains"/>
    <property type="match status" value="1"/>
</dbReference>
<dbReference type="PANTHER" id="PTHR23501">
    <property type="entry name" value="MAJOR FACILITATOR SUPERFAMILY"/>
    <property type="match status" value="1"/>
</dbReference>
<comment type="caution">
    <text evidence="7">The sequence shown here is derived from an EMBL/GenBank/DDBJ whole genome shotgun (WGS) entry which is preliminary data.</text>
</comment>
<feature type="transmembrane region" description="Helical" evidence="5">
    <location>
        <begin position="418"/>
        <end position="439"/>
    </location>
</feature>
<name>A0A9P8FVJ7_AURME</name>
<feature type="transmembrane region" description="Helical" evidence="5">
    <location>
        <begin position="324"/>
        <end position="341"/>
    </location>
</feature>
<dbReference type="InterPro" id="IPR053791">
    <property type="entry name" value="MFS_Tri12-like"/>
</dbReference>
<reference evidence="7" key="1">
    <citation type="journal article" date="2021" name="J Fungi (Basel)">
        <title>Virulence traits and population genomics of the black yeast Aureobasidium melanogenum.</title>
        <authorList>
            <person name="Cernosa A."/>
            <person name="Sun X."/>
            <person name="Gostincar C."/>
            <person name="Fang C."/>
            <person name="Gunde-Cimerman N."/>
            <person name="Song Z."/>
        </authorList>
    </citation>
    <scope>NUCLEOTIDE SEQUENCE</scope>
    <source>
        <strain evidence="7">EXF-9298</strain>
    </source>
</reference>
<keyword evidence="3 5" id="KW-1133">Transmembrane helix</keyword>
<dbReference type="EMBL" id="JAHFXS010000474">
    <property type="protein sequence ID" value="KAG9984629.1"/>
    <property type="molecule type" value="Genomic_DNA"/>
</dbReference>
<feature type="transmembrane region" description="Helical" evidence="5">
    <location>
        <begin position="211"/>
        <end position="232"/>
    </location>
</feature>
<dbReference type="GO" id="GO:0005886">
    <property type="term" value="C:plasma membrane"/>
    <property type="evidence" value="ECO:0007669"/>
    <property type="project" value="TreeGrafter"/>
</dbReference>
<feature type="transmembrane region" description="Helical" evidence="5">
    <location>
        <begin position="181"/>
        <end position="199"/>
    </location>
</feature>
<evidence type="ECO:0000313" key="8">
    <source>
        <dbReference type="Proteomes" id="UP000729357"/>
    </source>
</evidence>
<evidence type="ECO:0000256" key="4">
    <source>
        <dbReference type="ARBA" id="ARBA00023136"/>
    </source>
</evidence>
<evidence type="ECO:0000256" key="3">
    <source>
        <dbReference type="ARBA" id="ARBA00022989"/>
    </source>
</evidence>
<dbReference type="PANTHER" id="PTHR23501:SF195">
    <property type="entry name" value="PEP5"/>
    <property type="match status" value="1"/>
</dbReference>
<dbReference type="CDD" id="cd06179">
    <property type="entry name" value="MFS_TRI12_like"/>
    <property type="match status" value="1"/>
</dbReference>
<organism evidence="7 8">
    <name type="scientific">Aureobasidium melanogenum</name>
    <name type="common">Aureobasidium pullulans var. melanogenum</name>
    <dbReference type="NCBI Taxonomy" id="46634"/>
    <lineage>
        <taxon>Eukaryota</taxon>
        <taxon>Fungi</taxon>
        <taxon>Dikarya</taxon>
        <taxon>Ascomycota</taxon>
        <taxon>Pezizomycotina</taxon>
        <taxon>Dothideomycetes</taxon>
        <taxon>Dothideomycetidae</taxon>
        <taxon>Dothideales</taxon>
        <taxon>Saccotheciaceae</taxon>
        <taxon>Aureobasidium</taxon>
    </lineage>
</organism>
<dbReference type="InterPro" id="IPR011701">
    <property type="entry name" value="MFS"/>
</dbReference>
<feature type="transmembrane region" description="Helical" evidence="5">
    <location>
        <begin position="284"/>
        <end position="303"/>
    </location>
</feature>
<evidence type="ECO:0000256" key="5">
    <source>
        <dbReference type="SAM" id="Phobius"/>
    </source>
</evidence>
<dbReference type="InterPro" id="IPR020846">
    <property type="entry name" value="MFS_dom"/>
</dbReference>
<feature type="transmembrane region" description="Helical" evidence="5">
    <location>
        <begin position="120"/>
        <end position="147"/>
    </location>
</feature>
<sequence>MDKSDISHMEVSTFPDSHVVDTYAVDSKDEQVTVIGTMGQDPDHKAPVSWRAWAIVAICALATFQNTYYGIAPAANQYAIAGALGGTASERIWIGQAAAVPAIAFGPIFAIISDVYGRRYLILVVWCLFAVGSIISMTASGMTAVIAGQALSGIASGISGIMFAVASEVIPGAYRAYGQTIVSWVSGLSSLVALLPIGAATAADPVNGWRWVFRIKFILECLVIIGIAALYFPPPRTAASKQSLAQKLKALDWIGYILLLGALVPFLMGFAWSSDSNYGWASKTHTVVPVVVGGVLFIVCLIYEWKGTKTGFLDHRLFQNGRNFPLCMVLIAVEGSLFYLMNNIYPSQVNNLWETPGTIKANAYLLPFFMVITVVSPFLSIYVTKFRDIKWPIFVGFVSFSASVIGLALAGTDGKLGLTFNGIGGLGFAPVLILIMVWVQNSTPPLFIGTASALTISSRTLGGTVGLGIANAIYGSLTNTQIPEAIIAAVTPLGFNPVHIGQLIAFYMSGQGLDKIPGINGQILGAGLAALHKTEAHAYKIVWLSFLPGCVVAATICLFMRNSSERMNWVVDAPLEAKSDALSAKEQALEADHVSVHIPTLDDNIEVELVERR</sequence>
<evidence type="ECO:0000259" key="6">
    <source>
        <dbReference type="PROSITE" id="PS50850"/>
    </source>
</evidence>
<dbReference type="PROSITE" id="PS50850">
    <property type="entry name" value="MFS"/>
    <property type="match status" value="1"/>
</dbReference>
<accession>A0A9P8FVJ7</accession>
<comment type="subcellular location">
    <subcellularLocation>
        <location evidence="1">Membrane</location>
        <topology evidence="1">Multi-pass membrane protein</topology>
    </subcellularLocation>
</comment>
<protein>
    <submittedName>
        <fullName evidence="7">MFS general substrate transporter</fullName>
    </submittedName>
</protein>
<dbReference type="InterPro" id="IPR036259">
    <property type="entry name" value="MFS_trans_sf"/>
</dbReference>
<dbReference type="SUPFAM" id="SSF103473">
    <property type="entry name" value="MFS general substrate transporter"/>
    <property type="match status" value="1"/>
</dbReference>
<evidence type="ECO:0000256" key="2">
    <source>
        <dbReference type="ARBA" id="ARBA00022692"/>
    </source>
</evidence>
<proteinExistence type="predicted"/>
<feature type="transmembrane region" description="Helical" evidence="5">
    <location>
        <begin position="52"/>
        <end position="72"/>
    </location>
</feature>
<feature type="domain" description="Major facilitator superfamily (MFS) profile" evidence="6">
    <location>
        <begin position="55"/>
        <end position="513"/>
    </location>
</feature>
<dbReference type="Pfam" id="PF07690">
    <property type="entry name" value="MFS_1"/>
    <property type="match status" value="1"/>
</dbReference>
<feature type="non-terminal residue" evidence="7">
    <location>
        <position position="1"/>
    </location>
</feature>
<dbReference type="GO" id="GO:0022857">
    <property type="term" value="F:transmembrane transporter activity"/>
    <property type="evidence" value="ECO:0007669"/>
    <property type="project" value="InterPro"/>
</dbReference>
<keyword evidence="2 5" id="KW-0812">Transmembrane</keyword>
<feature type="transmembrane region" description="Helical" evidence="5">
    <location>
        <begin position="361"/>
        <end position="384"/>
    </location>
</feature>
<keyword evidence="8" id="KW-1185">Reference proteome</keyword>